<feature type="region of interest" description="Disordered" evidence="1">
    <location>
        <begin position="96"/>
        <end position="132"/>
    </location>
</feature>
<proteinExistence type="predicted"/>
<organism evidence="2 3">
    <name type="scientific">Sphaerosporella brunnea</name>
    <dbReference type="NCBI Taxonomy" id="1250544"/>
    <lineage>
        <taxon>Eukaryota</taxon>
        <taxon>Fungi</taxon>
        <taxon>Dikarya</taxon>
        <taxon>Ascomycota</taxon>
        <taxon>Pezizomycotina</taxon>
        <taxon>Pezizomycetes</taxon>
        <taxon>Pezizales</taxon>
        <taxon>Pyronemataceae</taxon>
        <taxon>Sphaerosporella</taxon>
    </lineage>
</organism>
<feature type="region of interest" description="Disordered" evidence="1">
    <location>
        <begin position="148"/>
        <end position="177"/>
    </location>
</feature>
<sequence>MSPSSVTLPRRSQRLKAKGGIAKRSTKAARTIRYGLIQQPRFDDNLRWTTGRFEKLPPGKRFSGIIARLTVPWSTEWVEIPQFLDVTAKAPAEVQNDLEDDDDDLEGSATSSSDEDGEDEQLLDESTEAPAEVAHDLEEGDELARAIALSLMQDDEDKQPLDESTEAPAEVANDLEEADDDLARAIALSLMGDGEDEELLDDSTKASAEVLEDSDMYDDEDPQFVADLAKAKAQSMVEYLSLEEIMAQEREEAGWASEEDDGSLDEIALNGPFTTDYQPDEGNDLGFDEAKFEEVWGSANAEEREAEDGWGRT</sequence>
<gene>
    <name evidence="2" type="ORF">FN846DRAFT_903409</name>
</gene>
<feature type="compositionally biased region" description="Acidic residues" evidence="1">
    <location>
        <begin position="96"/>
        <end position="106"/>
    </location>
</feature>
<evidence type="ECO:0000313" key="2">
    <source>
        <dbReference type="EMBL" id="KAA8912650.1"/>
    </source>
</evidence>
<accession>A0A5J5F6W8</accession>
<feature type="region of interest" description="Disordered" evidence="1">
    <location>
        <begin position="250"/>
        <end position="285"/>
    </location>
</feature>
<evidence type="ECO:0000313" key="3">
    <source>
        <dbReference type="Proteomes" id="UP000326924"/>
    </source>
</evidence>
<dbReference type="EMBL" id="VXIS01000021">
    <property type="protein sequence ID" value="KAA8912650.1"/>
    <property type="molecule type" value="Genomic_DNA"/>
</dbReference>
<dbReference type="Proteomes" id="UP000326924">
    <property type="component" value="Unassembled WGS sequence"/>
</dbReference>
<keyword evidence="3" id="KW-1185">Reference proteome</keyword>
<name>A0A5J5F6W8_9PEZI</name>
<evidence type="ECO:0000256" key="1">
    <source>
        <dbReference type="SAM" id="MobiDB-lite"/>
    </source>
</evidence>
<protein>
    <submittedName>
        <fullName evidence="2">Uncharacterized protein</fullName>
    </submittedName>
</protein>
<feature type="compositionally biased region" description="Acidic residues" evidence="1">
    <location>
        <begin position="113"/>
        <end position="127"/>
    </location>
</feature>
<reference evidence="2 3" key="1">
    <citation type="submission" date="2019-09" db="EMBL/GenBank/DDBJ databases">
        <title>Draft genome of the ectomycorrhizal ascomycete Sphaerosporella brunnea.</title>
        <authorList>
            <consortium name="DOE Joint Genome Institute"/>
            <person name="Benucci G.M."/>
            <person name="Marozzi G."/>
            <person name="Antonielli L."/>
            <person name="Sanchez S."/>
            <person name="Marco P."/>
            <person name="Wang X."/>
            <person name="Falini L.B."/>
            <person name="Barry K."/>
            <person name="Haridas S."/>
            <person name="Lipzen A."/>
            <person name="Labutti K."/>
            <person name="Grigoriev I.V."/>
            <person name="Murat C."/>
            <person name="Martin F."/>
            <person name="Albertini E."/>
            <person name="Donnini D."/>
            <person name="Bonito G."/>
        </authorList>
    </citation>
    <scope>NUCLEOTIDE SEQUENCE [LARGE SCALE GENOMIC DNA]</scope>
    <source>
        <strain evidence="2 3">Sb_GMNB300</strain>
    </source>
</reference>
<comment type="caution">
    <text evidence="2">The sequence shown here is derived from an EMBL/GenBank/DDBJ whole genome shotgun (WGS) entry which is preliminary data.</text>
</comment>
<dbReference type="InParanoid" id="A0A5J5F6W8"/>
<dbReference type="AlphaFoldDB" id="A0A5J5F6W8"/>
<feature type="region of interest" description="Disordered" evidence="1">
    <location>
        <begin position="1"/>
        <end position="22"/>
    </location>
</feature>